<dbReference type="AlphaFoldDB" id="A0A1Y0L0T9"/>
<sequence>MKQILVIVIGTISSKIALVNNYGDIQLKFYVVHDFQAGLLKNLREKVVEGLESIGIDFENSVEKIGIAVQGFIDHEIGIVRKNEDNGWENYYLKDMAEQEFKKSCHVLNNNNAKALGEFWVGNAKTIYSLIFISIGEELGGSIILDGKLLTGDRGFAGINGHGGGFPTRYECNCGLKGCSNQILSFPAIKRRFVDDINAPDSQIAMWFEEVSDPEELTVGKIVEIYLETGRPKAIKAIFDELGDCLAVKAGSLIQSLDVEAIMISCDNKDLLKILMDSMTKALPNYVNEIFLDDLAILTDKLGEDSDLIGSANFAINDWKLY</sequence>
<dbReference type="Pfam" id="PF00480">
    <property type="entry name" value="ROK"/>
    <property type="match status" value="1"/>
</dbReference>
<dbReference type="GO" id="GO:0016301">
    <property type="term" value="F:kinase activity"/>
    <property type="evidence" value="ECO:0007669"/>
    <property type="project" value="UniProtKB-KW"/>
</dbReference>
<dbReference type="InterPro" id="IPR000600">
    <property type="entry name" value="ROK"/>
</dbReference>
<dbReference type="EMBL" id="CP024870">
    <property type="protein sequence ID" value="ATX70992.1"/>
    <property type="molecule type" value="Genomic_DNA"/>
</dbReference>
<reference evidence="2 3" key="1">
    <citation type="submission" date="2017-11" db="EMBL/GenBank/DDBJ databases">
        <title>Complete genome sequence of Spiroplasma clarkii CN-5 (DSM 19994).</title>
        <authorList>
            <person name="Tsai Y.-M."/>
            <person name="Chang A."/>
            <person name="Lo W.-S."/>
            <person name="Kuo C.-H."/>
        </authorList>
    </citation>
    <scope>NUCLEOTIDE SEQUENCE [LARGE SCALE GENOMIC DNA]</scope>
    <source>
        <strain evidence="2 3">CN-5</strain>
    </source>
</reference>
<gene>
    <name evidence="2" type="primary">glk</name>
    <name evidence="2" type="ORF">SCLAR_v1c06750</name>
</gene>
<dbReference type="InterPro" id="IPR043129">
    <property type="entry name" value="ATPase_NBD"/>
</dbReference>
<dbReference type="PANTHER" id="PTHR18964">
    <property type="entry name" value="ROK (REPRESSOR, ORF, KINASE) FAMILY"/>
    <property type="match status" value="1"/>
</dbReference>
<protein>
    <submittedName>
        <fullName evidence="2">Glucokinase</fullName>
    </submittedName>
</protein>
<name>A0A1Y0L0T9_9MOLU</name>
<keyword evidence="2" id="KW-0418">Kinase</keyword>
<dbReference type="KEGG" id="scla:SCLARK_00998"/>
<keyword evidence="3" id="KW-1185">Reference proteome</keyword>
<comment type="similarity">
    <text evidence="1">Belongs to the ROK (NagC/XylR) family.</text>
</comment>
<evidence type="ECO:0000313" key="2">
    <source>
        <dbReference type="EMBL" id="ATX70992.1"/>
    </source>
</evidence>
<proteinExistence type="inferred from homology"/>
<dbReference type="Gene3D" id="3.30.420.40">
    <property type="match status" value="2"/>
</dbReference>
<organism evidence="2 3">
    <name type="scientific">Spiroplasma clarkii</name>
    <dbReference type="NCBI Taxonomy" id="2139"/>
    <lineage>
        <taxon>Bacteria</taxon>
        <taxon>Bacillati</taxon>
        <taxon>Mycoplasmatota</taxon>
        <taxon>Mollicutes</taxon>
        <taxon>Entomoplasmatales</taxon>
        <taxon>Spiroplasmataceae</taxon>
        <taxon>Spiroplasma</taxon>
    </lineage>
</organism>
<keyword evidence="2" id="KW-0808">Transferase</keyword>
<dbReference type="PANTHER" id="PTHR18964:SF149">
    <property type="entry name" value="BIFUNCTIONAL UDP-N-ACETYLGLUCOSAMINE 2-EPIMERASE_N-ACETYLMANNOSAMINE KINASE"/>
    <property type="match status" value="1"/>
</dbReference>
<evidence type="ECO:0000256" key="1">
    <source>
        <dbReference type="ARBA" id="ARBA00006479"/>
    </source>
</evidence>
<evidence type="ECO:0000313" key="3">
    <source>
        <dbReference type="Proteomes" id="UP000231179"/>
    </source>
</evidence>
<dbReference type="RefSeq" id="WP_100254539.1">
    <property type="nucleotide sequence ID" value="NZ_CP015819.1"/>
</dbReference>
<dbReference type="Proteomes" id="UP000231179">
    <property type="component" value="Chromosome"/>
</dbReference>
<accession>A0A1Y0L0T9</accession>
<dbReference type="SUPFAM" id="SSF53067">
    <property type="entry name" value="Actin-like ATPase domain"/>
    <property type="match status" value="1"/>
</dbReference>
<dbReference type="OrthoDB" id="9810372at2"/>